<dbReference type="InterPro" id="IPR036884">
    <property type="entry name" value="2Fe-2S-bd_dom_sf"/>
</dbReference>
<accession>A0ABV5K727</accession>
<dbReference type="PANTHER" id="PTHR44379:SF8">
    <property type="entry name" value="XANTHINE DEHYDROGENASE IRON-SULFUR-BINDING SUBUNIT XDHC-RELATED"/>
    <property type="match status" value="1"/>
</dbReference>
<keyword evidence="3" id="KW-0560">Oxidoreductase</keyword>
<evidence type="ECO:0000313" key="8">
    <source>
        <dbReference type="EMBL" id="MFB9312558.1"/>
    </source>
</evidence>
<dbReference type="PROSITE" id="PS51085">
    <property type="entry name" value="2FE2S_FER_2"/>
    <property type="match status" value="1"/>
</dbReference>
<dbReference type="RefSeq" id="WP_140007585.1">
    <property type="nucleotide sequence ID" value="NZ_JBHMDG010000007.1"/>
</dbReference>
<dbReference type="CDD" id="cd00207">
    <property type="entry name" value="fer2"/>
    <property type="match status" value="1"/>
</dbReference>
<keyword evidence="9" id="KW-1185">Reference proteome</keyword>
<dbReference type="PANTHER" id="PTHR44379">
    <property type="entry name" value="OXIDOREDUCTASE WITH IRON-SULFUR SUBUNIT"/>
    <property type="match status" value="1"/>
</dbReference>
<dbReference type="Proteomes" id="UP001589750">
    <property type="component" value="Unassembled WGS sequence"/>
</dbReference>
<dbReference type="Gene3D" id="3.10.20.30">
    <property type="match status" value="1"/>
</dbReference>
<dbReference type="InterPro" id="IPR036010">
    <property type="entry name" value="2Fe-2S_ferredoxin-like_sf"/>
</dbReference>
<organism evidence="8 9">
    <name type="scientific">Nocardioides plantarum</name>
    <dbReference type="NCBI Taxonomy" id="29299"/>
    <lineage>
        <taxon>Bacteria</taxon>
        <taxon>Bacillati</taxon>
        <taxon>Actinomycetota</taxon>
        <taxon>Actinomycetes</taxon>
        <taxon>Propionibacteriales</taxon>
        <taxon>Nocardioidaceae</taxon>
        <taxon>Nocardioides</taxon>
    </lineage>
</organism>
<dbReference type="InterPro" id="IPR001041">
    <property type="entry name" value="2Fe-2S_ferredoxin-type"/>
</dbReference>
<dbReference type="Pfam" id="PF01799">
    <property type="entry name" value="Fer2_2"/>
    <property type="match status" value="1"/>
</dbReference>
<reference evidence="8 9" key="1">
    <citation type="submission" date="2024-09" db="EMBL/GenBank/DDBJ databases">
        <authorList>
            <person name="Sun Q."/>
            <person name="Mori K."/>
        </authorList>
    </citation>
    <scope>NUCLEOTIDE SEQUENCE [LARGE SCALE GENOMIC DNA]</scope>
    <source>
        <strain evidence="8 9">JCM 9626</strain>
    </source>
</reference>
<keyword evidence="2" id="KW-0479">Metal-binding</keyword>
<evidence type="ECO:0000256" key="5">
    <source>
        <dbReference type="ARBA" id="ARBA00023014"/>
    </source>
</evidence>
<keyword evidence="1" id="KW-0001">2Fe-2S</keyword>
<dbReference type="Gene3D" id="1.10.150.120">
    <property type="entry name" value="[2Fe-2S]-binding domain"/>
    <property type="match status" value="1"/>
</dbReference>
<evidence type="ECO:0000256" key="6">
    <source>
        <dbReference type="SAM" id="MobiDB-lite"/>
    </source>
</evidence>
<keyword evidence="4" id="KW-0408">Iron</keyword>
<evidence type="ECO:0000256" key="1">
    <source>
        <dbReference type="ARBA" id="ARBA00022714"/>
    </source>
</evidence>
<dbReference type="InterPro" id="IPR012675">
    <property type="entry name" value="Beta-grasp_dom_sf"/>
</dbReference>
<proteinExistence type="predicted"/>
<dbReference type="SUPFAM" id="SSF54292">
    <property type="entry name" value="2Fe-2S ferredoxin-like"/>
    <property type="match status" value="1"/>
</dbReference>
<name>A0ABV5K727_9ACTN</name>
<evidence type="ECO:0000256" key="2">
    <source>
        <dbReference type="ARBA" id="ARBA00022723"/>
    </source>
</evidence>
<evidence type="ECO:0000259" key="7">
    <source>
        <dbReference type="PROSITE" id="PS51085"/>
    </source>
</evidence>
<sequence>MTVKIVNLKLNGVDRAFMARPDTTLLLGLRDQLGMTGAKRGCAQGACGSCTVLLDGSPVVSCLVPAVTVDGCAVGTIEGLSDGQALSDVQQAFLDGFATQCGFCTPGMIISAEALLERNPDPTTDEVHEAISGNVCRCTGYEPIVTAILDAAARRRGAIAATTPETDAGPPPTTAYESSEGMRADV</sequence>
<feature type="domain" description="2Fe-2S ferredoxin-type" evidence="7">
    <location>
        <begin position="4"/>
        <end position="80"/>
    </location>
</feature>
<dbReference type="EMBL" id="JBHMDG010000007">
    <property type="protein sequence ID" value="MFB9312558.1"/>
    <property type="molecule type" value="Genomic_DNA"/>
</dbReference>
<evidence type="ECO:0000256" key="3">
    <source>
        <dbReference type="ARBA" id="ARBA00023002"/>
    </source>
</evidence>
<dbReference type="PROSITE" id="PS00197">
    <property type="entry name" value="2FE2S_FER_1"/>
    <property type="match status" value="1"/>
</dbReference>
<dbReference type="InterPro" id="IPR006058">
    <property type="entry name" value="2Fe2S_fd_BS"/>
</dbReference>
<evidence type="ECO:0000256" key="4">
    <source>
        <dbReference type="ARBA" id="ARBA00023004"/>
    </source>
</evidence>
<dbReference type="InterPro" id="IPR051452">
    <property type="entry name" value="Diverse_Oxidoreductases"/>
</dbReference>
<feature type="region of interest" description="Disordered" evidence="6">
    <location>
        <begin position="160"/>
        <end position="186"/>
    </location>
</feature>
<protein>
    <submittedName>
        <fullName evidence="8">(2Fe-2S)-binding protein</fullName>
    </submittedName>
</protein>
<evidence type="ECO:0000313" key="9">
    <source>
        <dbReference type="Proteomes" id="UP001589750"/>
    </source>
</evidence>
<gene>
    <name evidence="8" type="ORF">ACFFRI_05830</name>
</gene>
<keyword evidence="5" id="KW-0411">Iron-sulfur</keyword>
<dbReference type="Pfam" id="PF00111">
    <property type="entry name" value="Fer2"/>
    <property type="match status" value="1"/>
</dbReference>
<dbReference type="SUPFAM" id="SSF47741">
    <property type="entry name" value="CO dehydrogenase ISP C-domain like"/>
    <property type="match status" value="1"/>
</dbReference>
<dbReference type="InterPro" id="IPR002888">
    <property type="entry name" value="2Fe-2S-bd"/>
</dbReference>
<comment type="caution">
    <text evidence="8">The sequence shown here is derived from an EMBL/GenBank/DDBJ whole genome shotgun (WGS) entry which is preliminary data.</text>
</comment>